<dbReference type="PANTHER" id="PTHR22997">
    <property type="entry name" value="PIH1 DOMAIN-CONTAINING PROTEIN 1"/>
    <property type="match status" value="1"/>
</dbReference>
<reference evidence="4 5" key="1">
    <citation type="journal article" date="2007" name="Nat. Biotechnol.">
        <title>Genome sequence of the lignocellulose-bioconverting and xylose-fermenting yeast Pichia stipitis.</title>
        <authorList>
            <person name="Jeffries T.W."/>
            <person name="Grigoriev I.V."/>
            <person name="Grimwood J."/>
            <person name="Laplaza J.M."/>
            <person name="Aerts A."/>
            <person name="Salamov A."/>
            <person name="Schmutz J."/>
            <person name="Lindquist E."/>
            <person name="Dehal P."/>
            <person name="Shapiro H."/>
            <person name="Jin Y.S."/>
            <person name="Passoth V."/>
            <person name="Richardson P.M."/>
        </authorList>
    </citation>
    <scope>NUCLEOTIDE SEQUENCE [LARGE SCALE GENOMIC DNA]</scope>
    <source>
        <strain evidence="5">ATCC 58785 / CBS 6054 / NBRC 10063 / NRRL Y-11545</strain>
    </source>
</reference>
<comment type="caution">
    <text evidence="4">The sequence shown here is derived from an EMBL/GenBank/DDBJ whole genome shotgun (WGS) entry which is preliminary data.</text>
</comment>
<dbReference type="InterPro" id="IPR041441">
    <property type="entry name" value="Pih1_CS_Ascomycota"/>
</dbReference>
<protein>
    <recommendedName>
        <fullName evidence="6">PIH1 N-terminal domain-containing protein</fullName>
    </recommendedName>
</protein>
<evidence type="ECO:0000259" key="3">
    <source>
        <dbReference type="Pfam" id="PF18482"/>
    </source>
</evidence>
<dbReference type="InParanoid" id="A3GID2"/>
<dbReference type="GO" id="GO:0006364">
    <property type="term" value="P:rRNA processing"/>
    <property type="evidence" value="ECO:0007669"/>
    <property type="project" value="TreeGrafter"/>
</dbReference>
<dbReference type="eggNOG" id="KOG4356">
    <property type="taxonomic scope" value="Eukaryota"/>
</dbReference>
<dbReference type="Proteomes" id="UP000002258">
    <property type="component" value="Chromosome 1"/>
</dbReference>
<sequence>EQSETIALDPRPGFVVKTKIVDAPDVQLIARKVFINICHESKVPRPQIDFEPEKVFPLIIDNQWEIPMIVSVQKEENDKKGFPSFVLDCCINSVCFQWCQVNADLRSILIEWSIECVEILHGYVLERQYTIPKMMSKGQLSQTEVPVSELTASALQEKWNKLKSNETLGLIEALNDPMDIDEGEVDNKPLPNLMNISGTPNAQKQKILIEEIPEKHIKSVSKIEEIVETKPTSKLQVSKKSEIPIEPTRYEFNVTYTPFPENHDSQLLVKFHSEQISSGSDLDVFYVPSIHSIRIVNLSAKHYFTKGSKEDYVDLPLAEEVIVDTKVKSAIVIEDNTLYIL</sequence>
<dbReference type="GO" id="GO:0097255">
    <property type="term" value="C:R2TP complex"/>
    <property type="evidence" value="ECO:0007669"/>
    <property type="project" value="TreeGrafter"/>
</dbReference>
<dbReference type="Pfam" id="PF18482">
    <property type="entry name" value="Pih1_fungal_CS"/>
    <property type="match status" value="1"/>
</dbReference>
<feature type="domain" description="PIH1 N-terminal" evidence="2">
    <location>
        <begin position="7"/>
        <end position="145"/>
    </location>
</feature>
<dbReference type="GO" id="GO:0005737">
    <property type="term" value="C:cytoplasm"/>
    <property type="evidence" value="ECO:0007669"/>
    <property type="project" value="TreeGrafter"/>
</dbReference>
<dbReference type="RefSeq" id="XP_001386991.2">
    <property type="nucleotide sequence ID" value="XM_001386954.1"/>
</dbReference>
<name>A3GID2_PICST</name>
<dbReference type="GO" id="GO:1990904">
    <property type="term" value="C:ribonucleoprotein complex"/>
    <property type="evidence" value="ECO:0007669"/>
    <property type="project" value="TreeGrafter"/>
</dbReference>
<dbReference type="EMBL" id="AAVQ01000002">
    <property type="protein sequence ID" value="EAZ62968.2"/>
    <property type="molecule type" value="Genomic_DNA"/>
</dbReference>
<evidence type="ECO:0008006" key="6">
    <source>
        <dbReference type="Google" id="ProtNLM"/>
    </source>
</evidence>
<comment type="similarity">
    <text evidence="1">Belongs to the PIH1 family.</text>
</comment>
<dbReference type="HOGENOM" id="CLU_072113_0_0_1"/>
<dbReference type="FunCoup" id="A3GID2">
    <property type="interactions" value="69"/>
</dbReference>
<feature type="domain" description="Pih1 Ascomycota CS" evidence="3">
    <location>
        <begin position="250"/>
        <end position="340"/>
    </location>
</feature>
<keyword evidence="5" id="KW-1185">Reference proteome</keyword>
<dbReference type="InterPro" id="IPR012981">
    <property type="entry name" value="PIH1_N"/>
</dbReference>
<evidence type="ECO:0000313" key="5">
    <source>
        <dbReference type="Proteomes" id="UP000002258"/>
    </source>
</evidence>
<evidence type="ECO:0000313" key="4">
    <source>
        <dbReference type="EMBL" id="EAZ62968.2"/>
    </source>
</evidence>
<dbReference type="KEGG" id="pic:PICST_12362"/>
<dbReference type="AlphaFoldDB" id="A3GID2"/>
<dbReference type="STRING" id="322104.A3GID2"/>
<dbReference type="InterPro" id="IPR050734">
    <property type="entry name" value="PIH1/Kintoun_subfamily"/>
</dbReference>
<dbReference type="OMA" id="DNQWEIP"/>
<proteinExistence type="inferred from homology"/>
<dbReference type="Pfam" id="PF08190">
    <property type="entry name" value="PIH1"/>
    <property type="match status" value="1"/>
</dbReference>
<feature type="non-terminal residue" evidence="4">
    <location>
        <position position="1"/>
    </location>
</feature>
<feature type="non-terminal residue" evidence="4">
    <location>
        <position position="341"/>
    </location>
</feature>
<evidence type="ECO:0000259" key="2">
    <source>
        <dbReference type="Pfam" id="PF08190"/>
    </source>
</evidence>
<dbReference type="GO" id="GO:0000492">
    <property type="term" value="P:box C/D snoRNP assembly"/>
    <property type="evidence" value="ECO:0007669"/>
    <property type="project" value="TreeGrafter"/>
</dbReference>
<evidence type="ECO:0000256" key="1">
    <source>
        <dbReference type="ARBA" id="ARBA00008511"/>
    </source>
</evidence>
<dbReference type="GeneID" id="4852031"/>
<dbReference type="PANTHER" id="PTHR22997:SF0">
    <property type="entry name" value="PIH1 DOMAIN-CONTAINING PROTEIN 1"/>
    <property type="match status" value="1"/>
</dbReference>
<accession>A3GID2</accession>
<gene>
    <name evidence="4" type="ORF">PICST_12362</name>
</gene>
<organism evidence="4 5">
    <name type="scientific">Scheffersomyces stipitis (strain ATCC 58785 / CBS 6054 / NBRC 10063 / NRRL Y-11545)</name>
    <name type="common">Yeast</name>
    <name type="synonym">Pichia stipitis</name>
    <dbReference type="NCBI Taxonomy" id="322104"/>
    <lineage>
        <taxon>Eukaryota</taxon>
        <taxon>Fungi</taxon>
        <taxon>Dikarya</taxon>
        <taxon>Ascomycota</taxon>
        <taxon>Saccharomycotina</taxon>
        <taxon>Pichiomycetes</taxon>
        <taxon>Debaryomycetaceae</taxon>
        <taxon>Scheffersomyces</taxon>
    </lineage>
</organism>
<dbReference type="OrthoDB" id="5135119at2759"/>